<reference evidence="2 3" key="1">
    <citation type="journal article" date="2016" name="Nat. Commun.">
        <title>Thousands of microbial genomes shed light on interconnected biogeochemical processes in an aquifer system.</title>
        <authorList>
            <person name="Anantharaman K."/>
            <person name="Brown C.T."/>
            <person name="Hug L.A."/>
            <person name="Sharon I."/>
            <person name="Castelle C.J."/>
            <person name="Probst A.J."/>
            <person name="Thomas B.C."/>
            <person name="Singh A."/>
            <person name="Wilkins M.J."/>
            <person name="Karaoz U."/>
            <person name="Brodie E.L."/>
            <person name="Williams K.H."/>
            <person name="Hubbard S.S."/>
            <person name="Banfield J.F."/>
        </authorList>
    </citation>
    <scope>NUCLEOTIDE SEQUENCE [LARGE SCALE GENOMIC DNA]</scope>
</reference>
<accession>A0A1G2EKB2</accession>
<dbReference type="GO" id="GO:0005886">
    <property type="term" value="C:plasma membrane"/>
    <property type="evidence" value="ECO:0007669"/>
    <property type="project" value="TreeGrafter"/>
</dbReference>
<evidence type="ECO:0000259" key="1">
    <source>
        <dbReference type="Pfam" id="PF01814"/>
    </source>
</evidence>
<gene>
    <name evidence="2" type="ORF">A3F95_00130</name>
</gene>
<name>A0A1G2EKB2_9BACT</name>
<comment type="caution">
    <text evidence="2">The sequence shown here is derived from an EMBL/GenBank/DDBJ whole genome shotgun (WGS) entry which is preliminary data.</text>
</comment>
<feature type="domain" description="Hemerythrin-like" evidence="1">
    <location>
        <begin position="20"/>
        <end position="150"/>
    </location>
</feature>
<dbReference type="Pfam" id="PF01814">
    <property type="entry name" value="Hemerythrin"/>
    <property type="match status" value="1"/>
</dbReference>
<dbReference type="AlphaFoldDB" id="A0A1G2EKB2"/>
<organism evidence="2 3">
    <name type="scientific">Candidatus Nealsonbacteria bacterium RIFCSPLOWO2_12_FULL_39_31</name>
    <dbReference type="NCBI Taxonomy" id="1801676"/>
    <lineage>
        <taxon>Bacteria</taxon>
        <taxon>Candidatus Nealsoniibacteriota</taxon>
    </lineage>
</organism>
<dbReference type="EMBL" id="MHML01000032">
    <property type="protein sequence ID" value="OGZ26236.1"/>
    <property type="molecule type" value="Genomic_DNA"/>
</dbReference>
<dbReference type="Proteomes" id="UP000179122">
    <property type="component" value="Unassembled WGS sequence"/>
</dbReference>
<evidence type="ECO:0000313" key="2">
    <source>
        <dbReference type="EMBL" id="OGZ26236.1"/>
    </source>
</evidence>
<evidence type="ECO:0000313" key="3">
    <source>
        <dbReference type="Proteomes" id="UP000179122"/>
    </source>
</evidence>
<dbReference type="PANTHER" id="PTHR39966:SF1">
    <property type="entry name" value="HEMERYTHRIN-LIKE DOMAIN-CONTAINING PROTEIN"/>
    <property type="match status" value="1"/>
</dbReference>
<sequence length="180" mass="20657">MSRGFLLLAQYVKVKFMKKPTTILLDEHKNILKVIGAVLKQCEEIESGKEIDKDFFVKAVDFIRNYADKFHHAKEEDILFVELNKDGVLEHCNPIGQMLHEHSLGRGFVKGLSEAVEKSDKTEAVKNARGYCELLQEHIFKEDNILYPMADEALKEDAQKSIAEKFAQVAGLEFEEKDWI</sequence>
<dbReference type="PANTHER" id="PTHR39966">
    <property type="entry name" value="BLL2471 PROTEIN-RELATED"/>
    <property type="match status" value="1"/>
</dbReference>
<dbReference type="Gene3D" id="1.20.120.520">
    <property type="entry name" value="nmb1532 protein domain like"/>
    <property type="match status" value="1"/>
</dbReference>
<protein>
    <recommendedName>
        <fullName evidence="1">Hemerythrin-like domain-containing protein</fullName>
    </recommendedName>
</protein>
<proteinExistence type="predicted"/>
<dbReference type="InterPro" id="IPR012312">
    <property type="entry name" value="Hemerythrin-like"/>
</dbReference>